<dbReference type="GO" id="GO:0003677">
    <property type="term" value="F:DNA binding"/>
    <property type="evidence" value="ECO:0007669"/>
    <property type="project" value="UniProtKB-KW"/>
</dbReference>
<reference evidence="8 9" key="1">
    <citation type="journal article" date="2019" name="Sci. Rep.">
        <title>A high-quality genome of Eragrostis curvula grass provides insights into Poaceae evolution and supports new strategies to enhance forage quality.</title>
        <authorList>
            <person name="Carballo J."/>
            <person name="Santos B.A.C.M."/>
            <person name="Zappacosta D."/>
            <person name="Garbus I."/>
            <person name="Selva J.P."/>
            <person name="Gallo C.A."/>
            <person name="Diaz A."/>
            <person name="Albertini E."/>
            <person name="Caccamo M."/>
            <person name="Echenique V."/>
        </authorList>
    </citation>
    <scope>NUCLEOTIDE SEQUENCE [LARGE SCALE GENOMIC DNA]</scope>
    <source>
        <strain evidence="9">cv. Victoria</strain>
        <tissue evidence="8">Leaf</tissue>
    </source>
</reference>
<name>A0A5J9UFK9_9POAL</name>
<evidence type="ECO:0000256" key="6">
    <source>
        <dbReference type="SAM" id="MobiDB-lite"/>
    </source>
</evidence>
<organism evidence="8 9">
    <name type="scientific">Eragrostis curvula</name>
    <name type="common">weeping love grass</name>
    <dbReference type="NCBI Taxonomy" id="38414"/>
    <lineage>
        <taxon>Eukaryota</taxon>
        <taxon>Viridiplantae</taxon>
        <taxon>Streptophyta</taxon>
        <taxon>Embryophyta</taxon>
        <taxon>Tracheophyta</taxon>
        <taxon>Spermatophyta</taxon>
        <taxon>Magnoliopsida</taxon>
        <taxon>Liliopsida</taxon>
        <taxon>Poales</taxon>
        <taxon>Poaceae</taxon>
        <taxon>PACMAD clade</taxon>
        <taxon>Chloridoideae</taxon>
        <taxon>Eragrostideae</taxon>
        <taxon>Eragrostidinae</taxon>
        <taxon>Eragrostis</taxon>
    </lineage>
</organism>
<feature type="domain" description="NAC" evidence="7">
    <location>
        <begin position="337"/>
        <end position="502"/>
    </location>
</feature>
<dbReference type="Gene3D" id="2.170.150.80">
    <property type="entry name" value="NAC domain"/>
    <property type="match status" value="2"/>
</dbReference>
<dbReference type="Proteomes" id="UP000324897">
    <property type="component" value="Unassembled WGS sequence"/>
</dbReference>
<evidence type="ECO:0000256" key="1">
    <source>
        <dbReference type="ARBA" id="ARBA00004123"/>
    </source>
</evidence>
<feature type="domain" description="NAC" evidence="7">
    <location>
        <begin position="33"/>
        <end position="196"/>
    </location>
</feature>
<feature type="compositionally biased region" description="Basic and acidic residues" evidence="6">
    <location>
        <begin position="1"/>
        <end position="19"/>
    </location>
</feature>
<dbReference type="PANTHER" id="PTHR31744:SF92">
    <property type="entry name" value="NAC DOMAIN-CONTAINING PROTEIN 87"/>
    <property type="match status" value="1"/>
</dbReference>
<proteinExistence type="predicted"/>
<evidence type="ECO:0000313" key="9">
    <source>
        <dbReference type="Proteomes" id="UP000324897"/>
    </source>
</evidence>
<dbReference type="OrthoDB" id="1424968at2759"/>
<dbReference type="InterPro" id="IPR036093">
    <property type="entry name" value="NAC_dom_sf"/>
</dbReference>
<evidence type="ECO:0000259" key="7">
    <source>
        <dbReference type="PROSITE" id="PS51005"/>
    </source>
</evidence>
<keyword evidence="2" id="KW-0805">Transcription regulation</keyword>
<dbReference type="Gramene" id="TVU22326">
    <property type="protein sequence ID" value="TVU22326"/>
    <property type="gene ID" value="EJB05_32012"/>
</dbReference>
<comment type="subcellular location">
    <subcellularLocation>
        <location evidence="1">Nucleus</location>
    </subcellularLocation>
</comment>
<feature type="non-terminal residue" evidence="8">
    <location>
        <position position="1"/>
    </location>
</feature>
<comment type="caution">
    <text evidence="8">The sequence shown here is derived from an EMBL/GenBank/DDBJ whole genome shotgun (WGS) entry which is preliminary data.</text>
</comment>
<dbReference type="AlphaFoldDB" id="A0A5J9UFK9"/>
<accession>A0A5J9UFK9</accession>
<feature type="region of interest" description="Disordered" evidence="6">
    <location>
        <begin position="1"/>
        <end position="35"/>
    </location>
</feature>
<dbReference type="FunFam" id="2.170.150.80:FF:000006">
    <property type="entry name" value="NAC domain-containing protein 100-like"/>
    <property type="match status" value="2"/>
</dbReference>
<dbReference type="GO" id="GO:0006355">
    <property type="term" value="P:regulation of DNA-templated transcription"/>
    <property type="evidence" value="ECO:0007669"/>
    <property type="project" value="InterPro"/>
</dbReference>
<keyword evidence="4" id="KW-0804">Transcription</keyword>
<dbReference type="SUPFAM" id="SSF101941">
    <property type="entry name" value="NAC domain"/>
    <property type="match status" value="2"/>
</dbReference>
<evidence type="ECO:0000313" key="8">
    <source>
        <dbReference type="EMBL" id="TVU22326.1"/>
    </source>
</evidence>
<gene>
    <name evidence="8" type="ORF">EJB05_32012</name>
</gene>
<dbReference type="PANTHER" id="PTHR31744">
    <property type="entry name" value="PROTEIN CUP-SHAPED COTYLEDON 2-RELATED"/>
    <property type="match status" value="1"/>
</dbReference>
<evidence type="ECO:0000256" key="3">
    <source>
        <dbReference type="ARBA" id="ARBA00023125"/>
    </source>
</evidence>
<keyword evidence="9" id="KW-1185">Reference proteome</keyword>
<dbReference type="PROSITE" id="PS51005">
    <property type="entry name" value="NAC"/>
    <property type="match status" value="2"/>
</dbReference>
<dbReference type="Pfam" id="PF02365">
    <property type="entry name" value="NAM"/>
    <property type="match status" value="2"/>
</dbReference>
<protein>
    <recommendedName>
        <fullName evidence="7">NAC domain-containing protein</fullName>
    </recommendedName>
</protein>
<keyword evidence="5" id="KW-0539">Nucleus</keyword>
<dbReference type="EMBL" id="RWGY01000026">
    <property type="protein sequence ID" value="TVU22326.1"/>
    <property type="molecule type" value="Genomic_DNA"/>
</dbReference>
<dbReference type="InterPro" id="IPR003441">
    <property type="entry name" value="NAC-dom"/>
</dbReference>
<evidence type="ECO:0000256" key="2">
    <source>
        <dbReference type="ARBA" id="ARBA00023015"/>
    </source>
</evidence>
<sequence length="586" mass="65545">MHRGEIAKLSLRRMEDHRQLQQGRSGGNDGLNLPPGFRFHPSDEEIINEYLTPKARDENFTAIAIGEADINKSEPWELPCKDGEKEWYFYSLKNRKYPTGTRANRATEAGYWKATGKDREIYHGSSSVPMLLGMKKTLVFYEGRAPNGVKTNWVMHEYRLDGEGRVPCPAASSNTKYKKPCSSSKVEWVVCRVFDKSSGVKKEPAESAPVSIPPYRMTMSGEVADLRSMSIPMPTLFPVGIQDFTMNSNDLHPLMGYPLASFYSPDGMGSSVPPPLLRPLLPPLLPMAGMGSIILQMDDYFGNSTAITEPMSLYQQVGIETTNDYGFVTEPDIRPTSLLLQDVVLELIQIINEYLTPKVRDENFTAIAIRGVDINKLEPWELPSKAKMGEKEWYFYSLKDRKYPAGTRANRSTEARYWKATGKDRDIYHGSFSVPVLLGMKKTLIFYEGRAPNGVKTNWVMHEYRVDGEGRIPCPATSSNTKSKKSCSSSKVEWVVCRVFDKSSGVMKEPAESAPVLAPPYRTFMSGEGADLRRMSIPMPTLFPVGIQDFTMNSNDVHPLMGDPSESFYSVDGMGSSVPPLCCPQC</sequence>
<dbReference type="GO" id="GO:0005634">
    <property type="term" value="C:nucleus"/>
    <property type="evidence" value="ECO:0007669"/>
    <property type="project" value="UniProtKB-SubCell"/>
</dbReference>
<evidence type="ECO:0000256" key="5">
    <source>
        <dbReference type="ARBA" id="ARBA00023242"/>
    </source>
</evidence>
<keyword evidence="3" id="KW-0238">DNA-binding</keyword>
<evidence type="ECO:0000256" key="4">
    <source>
        <dbReference type="ARBA" id="ARBA00023163"/>
    </source>
</evidence>